<comment type="caution">
    <text evidence="1">The sequence shown here is derived from an EMBL/GenBank/DDBJ whole genome shotgun (WGS) entry which is preliminary data.</text>
</comment>
<dbReference type="EMBL" id="JAQQEZ010000080">
    <property type="protein sequence ID" value="MFM0008100.1"/>
    <property type="molecule type" value="Genomic_DNA"/>
</dbReference>
<accession>A0ABW9B5A4</accession>
<sequence length="180" mass="20172">MPRRVSAAQIAAASFASFLPSTRNDFTYCVGKNRTVCATKLAPEPRNGNLGRPRYPSDWTPALRKTWAADQHEILFRLTGHHSEVACAITREALEAQFWLPKDADQVRMLKAFADGQRRIIAVAGRKLRLRPGEPVQAHHQRCPDQPAGGGELWLPSVTRHHQSMRCFSSVSRCRRSSST</sequence>
<evidence type="ECO:0000313" key="2">
    <source>
        <dbReference type="Proteomes" id="UP001629230"/>
    </source>
</evidence>
<dbReference type="Proteomes" id="UP001629230">
    <property type="component" value="Unassembled WGS sequence"/>
</dbReference>
<reference evidence="1 2" key="1">
    <citation type="journal article" date="2024" name="Chem. Sci.">
        <title>Discovery of megapolipeptins by genome mining of a Burkholderiales bacteria collection.</title>
        <authorList>
            <person name="Paulo B.S."/>
            <person name="Recchia M.J.J."/>
            <person name="Lee S."/>
            <person name="Fergusson C.H."/>
            <person name="Romanowski S.B."/>
            <person name="Hernandez A."/>
            <person name="Krull N."/>
            <person name="Liu D.Y."/>
            <person name="Cavanagh H."/>
            <person name="Bos A."/>
            <person name="Gray C.A."/>
            <person name="Murphy B.T."/>
            <person name="Linington R.G."/>
            <person name="Eustaquio A.S."/>
        </authorList>
    </citation>
    <scope>NUCLEOTIDE SEQUENCE [LARGE SCALE GENOMIC DNA]</scope>
    <source>
        <strain evidence="1 2">RL17-350-BIC-A</strain>
    </source>
</reference>
<name>A0ABW9B5A4_9BURK</name>
<dbReference type="Pfam" id="PF07369">
    <property type="entry name" value="DUF1488"/>
    <property type="match status" value="1"/>
</dbReference>
<proteinExistence type="predicted"/>
<gene>
    <name evidence="1" type="ORF">PQR57_45210</name>
</gene>
<dbReference type="RefSeq" id="WP_408182994.1">
    <property type="nucleotide sequence ID" value="NZ_JAQQEZ010000080.1"/>
</dbReference>
<organism evidence="1 2">
    <name type="scientific">Paraburkholderia dipogonis</name>
    <dbReference type="NCBI Taxonomy" id="1211383"/>
    <lineage>
        <taxon>Bacteria</taxon>
        <taxon>Pseudomonadati</taxon>
        <taxon>Pseudomonadota</taxon>
        <taxon>Betaproteobacteria</taxon>
        <taxon>Burkholderiales</taxon>
        <taxon>Burkholderiaceae</taxon>
        <taxon>Paraburkholderia</taxon>
    </lineage>
</organism>
<evidence type="ECO:0000313" key="1">
    <source>
        <dbReference type="EMBL" id="MFM0008100.1"/>
    </source>
</evidence>
<keyword evidence="2" id="KW-1185">Reference proteome</keyword>
<dbReference type="InterPro" id="IPR009962">
    <property type="entry name" value="DUF1488"/>
</dbReference>
<protein>
    <submittedName>
        <fullName evidence="1">DUF1488 family protein</fullName>
    </submittedName>
</protein>